<dbReference type="EMBL" id="CM043793">
    <property type="protein sequence ID" value="KAI4820843.1"/>
    <property type="molecule type" value="Genomic_DNA"/>
</dbReference>
<reference evidence="1" key="1">
    <citation type="submission" date="2022-05" db="EMBL/GenBank/DDBJ databases">
        <title>Chromosome-level genome of Chaenocephalus aceratus.</title>
        <authorList>
            <person name="Park H."/>
        </authorList>
    </citation>
    <scope>NUCLEOTIDE SEQUENCE</scope>
    <source>
        <strain evidence="1">KU_202001</strain>
    </source>
</reference>
<gene>
    <name evidence="1" type="ORF">KUCAC02_028810</name>
</gene>
<sequence>MKLSWFKYCFRFDLVESKETFLKMPTTSPQLFLSKWVCEHERNLPGSAQVGPGLPLLVWDGPLLSEECGAEMPGLPIVGEGDGQRLLGPTPTFISTARRPLLSRC</sequence>
<name>A0ACB9X2Z7_CHAAC</name>
<dbReference type="Proteomes" id="UP001057452">
    <property type="component" value="Chromosome 9"/>
</dbReference>
<evidence type="ECO:0000313" key="2">
    <source>
        <dbReference type="Proteomes" id="UP001057452"/>
    </source>
</evidence>
<keyword evidence="2" id="KW-1185">Reference proteome</keyword>
<protein>
    <submittedName>
        <fullName evidence="1">Uncharacterized protein</fullName>
    </submittedName>
</protein>
<accession>A0ACB9X2Z7</accession>
<comment type="caution">
    <text evidence="1">The sequence shown here is derived from an EMBL/GenBank/DDBJ whole genome shotgun (WGS) entry which is preliminary data.</text>
</comment>
<proteinExistence type="predicted"/>
<organism evidence="1 2">
    <name type="scientific">Chaenocephalus aceratus</name>
    <name type="common">Blackfin icefish</name>
    <name type="synonym">Chaenichthys aceratus</name>
    <dbReference type="NCBI Taxonomy" id="36190"/>
    <lineage>
        <taxon>Eukaryota</taxon>
        <taxon>Metazoa</taxon>
        <taxon>Chordata</taxon>
        <taxon>Craniata</taxon>
        <taxon>Vertebrata</taxon>
        <taxon>Euteleostomi</taxon>
        <taxon>Actinopterygii</taxon>
        <taxon>Neopterygii</taxon>
        <taxon>Teleostei</taxon>
        <taxon>Neoteleostei</taxon>
        <taxon>Acanthomorphata</taxon>
        <taxon>Eupercaria</taxon>
        <taxon>Perciformes</taxon>
        <taxon>Notothenioidei</taxon>
        <taxon>Channichthyidae</taxon>
        <taxon>Chaenocephalus</taxon>
    </lineage>
</organism>
<evidence type="ECO:0000313" key="1">
    <source>
        <dbReference type="EMBL" id="KAI4820843.1"/>
    </source>
</evidence>